<feature type="domain" description="DUF6533" evidence="2">
    <location>
        <begin position="22"/>
        <end position="68"/>
    </location>
</feature>
<comment type="caution">
    <text evidence="3">The sequence shown here is derived from an EMBL/GenBank/DDBJ whole genome shotgun (WGS) entry which is preliminary data.</text>
</comment>
<dbReference type="InterPro" id="IPR045340">
    <property type="entry name" value="DUF6533"/>
</dbReference>
<dbReference type="OrthoDB" id="3038990at2759"/>
<keyword evidence="1" id="KW-1133">Transmembrane helix</keyword>
<sequence>MPSQSLSDEALAAIESSLVFTYVMQVTVTVMIWDIVIHIGDDVELLSLPGRLRPPTVVYFLSRFLFLIYFCVVTTDTAPAACQSTLVLTSSATNFIAQVFTLLQFFLRVRVIYCEGSRLKTGLFAALWVLASGGASLSVDFLGRSACTSYNPRDTGLSVVDWEMQNKCSSWRHDACSVAESFDFSYLSAILVPLHSVVLNVTTGHVFREVRLGRMKERELTLPLAFQQSEVPVEGILPLHPMHRDENAEESPS</sequence>
<dbReference type="Proteomes" id="UP000772434">
    <property type="component" value="Unassembled WGS sequence"/>
</dbReference>
<organism evidence="3 4">
    <name type="scientific">Rhodocollybia butyracea</name>
    <dbReference type="NCBI Taxonomy" id="206335"/>
    <lineage>
        <taxon>Eukaryota</taxon>
        <taxon>Fungi</taxon>
        <taxon>Dikarya</taxon>
        <taxon>Basidiomycota</taxon>
        <taxon>Agaricomycotina</taxon>
        <taxon>Agaricomycetes</taxon>
        <taxon>Agaricomycetidae</taxon>
        <taxon>Agaricales</taxon>
        <taxon>Marasmiineae</taxon>
        <taxon>Omphalotaceae</taxon>
        <taxon>Rhodocollybia</taxon>
    </lineage>
</organism>
<protein>
    <recommendedName>
        <fullName evidence="2">DUF6533 domain-containing protein</fullName>
    </recommendedName>
</protein>
<name>A0A9P5PNG7_9AGAR</name>
<proteinExistence type="predicted"/>
<accession>A0A9P5PNG7</accession>
<dbReference type="EMBL" id="JADNRY010000077">
    <property type="protein sequence ID" value="KAF9067118.1"/>
    <property type="molecule type" value="Genomic_DNA"/>
</dbReference>
<keyword evidence="1" id="KW-0472">Membrane</keyword>
<evidence type="ECO:0000256" key="1">
    <source>
        <dbReference type="SAM" id="Phobius"/>
    </source>
</evidence>
<feature type="transmembrane region" description="Helical" evidence="1">
    <location>
        <begin position="57"/>
        <end position="75"/>
    </location>
</feature>
<evidence type="ECO:0000313" key="3">
    <source>
        <dbReference type="EMBL" id="KAF9067118.1"/>
    </source>
</evidence>
<feature type="transmembrane region" description="Helical" evidence="1">
    <location>
        <begin position="119"/>
        <end position="139"/>
    </location>
</feature>
<keyword evidence="1" id="KW-0812">Transmembrane</keyword>
<dbReference type="AlphaFoldDB" id="A0A9P5PNG7"/>
<reference evidence="3" key="1">
    <citation type="submission" date="2020-11" db="EMBL/GenBank/DDBJ databases">
        <authorList>
            <consortium name="DOE Joint Genome Institute"/>
            <person name="Ahrendt S."/>
            <person name="Riley R."/>
            <person name="Andreopoulos W."/>
            <person name="Labutti K."/>
            <person name="Pangilinan J."/>
            <person name="Ruiz-Duenas F.J."/>
            <person name="Barrasa J.M."/>
            <person name="Sanchez-Garcia M."/>
            <person name="Camarero S."/>
            <person name="Miyauchi S."/>
            <person name="Serrano A."/>
            <person name="Linde D."/>
            <person name="Babiker R."/>
            <person name="Drula E."/>
            <person name="Ayuso-Fernandez I."/>
            <person name="Pacheco R."/>
            <person name="Padilla G."/>
            <person name="Ferreira P."/>
            <person name="Barriuso J."/>
            <person name="Kellner H."/>
            <person name="Castanera R."/>
            <person name="Alfaro M."/>
            <person name="Ramirez L."/>
            <person name="Pisabarro A.G."/>
            <person name="Kuo A."/>
            <person name="Tritt A."/>
            <person name="Lipzen A."/>
            <person name="He G."/>
            <person name="Yan M."/>
            <person name="Ng V."/>
            <person name="Cullen D."/>
            <person name="Martin F."/>
            <person name="Rosso M.-N."/>
            <person name="Henrissat B."/>
            <person name="Hibbett D."/>
            <person name="Martinez A.T."/>
            <person name="Grigoriev I.V."/>
        </authorList>
    </citation>
    <scope>NUCLEOTIDE SEQUENCE</scope>
    <source>
        <strain evidence="3">AH 40177</strain>
    </source>
</reference>
<feature type="transmembrane region" description="Helical" evidence="1">
    <location>
        <begin position="87"/>
        <end position="107"/>
    </location>
</feature>
<keyword evidence="4" id="KW-1185">Reference proteome</keyword>
<feature type="transmembrane region" description="Helical" evidence="1">
    <location>
        <begin position="12"/>
        <end position="36"/>
    </location>
</feature>
<evidence type="ECO:0000259" key="2">
    <source>
        <dbReference type="Pfam" id="PF20151"/>
    </source>
</evidence>
<evidence type="ECO:0000313" key="4">
    <source>
        <dbReference type="Proteomes" id="UP000772434"/>
    </source>
</evidence>
<gene>
    <name evidence="3" type="ORF">BDP27DRAFT_1365098</name>
</gene>
<dbReference type="Pfam" id="PF20151">
    <property type="entry name" value="DUF6533"/>
    <property type="match status" value="1"/>
</dbReference>